<keyword evidence="1" id="KW-1133">Transmembrane helix</keyword>
<keyword evidence="1" id="KW-0472">Membrane</keyword>
<dbReference type="AlphaFoldDB" id="A0ABD2X6C6"/>
<evidence type="ECO:0000313" key="3">
    <source>
        <dbReference type="Proteomes" id="UP001627154"/>
    </source>
</evidence>
<feature type="transmembrane region" description="Helical" evidence="1">
    <location>
        <begin position="35"/>
        <end position="58"/>
    </location>
</feature>
<protein>
    <submittedName>
        <fullName evidence="2">Uncharacterized protein</fullName>
    </submittedName>
</protein>
<feature type="transmembrane region" description="Helical" evidence="1">
    <location>
        <begin position="101"/>
        <end position="122"/>
    </location>
</feature>
<keyword evidence="1" id="KW-0812">Transmembrane</keyword>
<feature type="transmembrane region" description="Helical" evidence="1">
    <location>
        <begin position="327"/>
        <end position="346"/>
    </location>
</feature>
<feature type="transmembrane region" description="Helical" evidence="1">
    <location>
        <begin position="173"/>
        <end position="197"/>
    </location>
</feature>
<proteinExistence type="predicted"/>
<organism evidence="2 3">
    <name type="scientific">Trichogramma kaykai</name>
    <dbReference type="NCBI Taxonomy" id="54128"/>
    <lineage>
        <taxon>Eukaryota</taxon>
        <taxon>Metazoa</taxon>
        <taxon>Ecdysozoa</taxon>
        <taxon>Arthropoda</taxon>
        <taxon>Hexapoda</taxon>
        <taxon>Insecta</taxon>
        <taxon>Pterygota</taxon>
        <taxon>Neoptera</taxon>
        <taxon>Endopterygota</taxon>
        <taxon>Hymenoptera</taxon>
        <taxon>Apocrita</taxon>
        <taxon>Proctotrupomorpha</taxon>
        <taxon>Chalcidoidea</taxon>
        <taxon>Trichogrammatidae</taxon>
        <taxon>Trichogramma</taxon>
    </lineage>
</organism>
<dbReference type="EMBL" id="JBJJXI010000051">
    <property type="protein sequence ID" value="KAL3400475.1"/>
    <property type="molecule type" value="Genomic_DNA"/>
</dbReference>
<reference evidence="2 3" key="1">
    <citation type="journal article" date="2024" name="bioRxiv">
        <title>A reference genome for Trichogramma kaykai: A tiny desert-dwelling parasitoid wasp with competing sex-ratio distorters.</title>
        <authorList>
            <person name="Culotta J."/>
            <person name="Lindsey A.R."/>
        </authorList>
    </citation>
    <scope>NUCLEOTIDE SEQUENCE [LARGE SCALE GENOMIC DNA]</scope>
    <source>
        <strain evidence="2 3">KSX58</strain>
    </source>
</reference>
<name>A0ABD2X6C6_9HYME</name>
<feature type="transmembrane region" description="Helical" evidence="1">
    <location>
        <begin position="70"/>
        <end position="89"/>
    </location>
</feature>
<feature type="transmembrane region" description="Helical" evidence="1">
    <location>
        <begin position="134"/>
        <end position="152"/>
    </location>
</feature>
<accession>A0ABD2X6C6</accession>
<comment type="caution">
    <text evidence="2">The sequence shown here is derived from an EMBL/GenBank/DDBJ whole genome shotgun (WGS) entry which is preliminary data.</text>
</comment>
<dbReference type="Proteomes" id="UP001627154">
    <property type="component" value="Unassembled WGS sequence"/>
</dbReference>
<gene>
    <name evidence="2" type="ORF">TKK_006330</name>
</gene>
<evidence type="ECO:0000313" key="2">
    <source>
        <dbReference type="EMBL" id="KAL3400475.1"/>
    </source>
</evidence>
<feature type="transmembrane region" description="Helical" evidence="1">
    <location>
        <begin position="217"/>
        <end position="239"/>
    </location>
</feature>
<evidence type="ECO:0000256" key="1">
    <source>
        <dbReference type="SAM" id="Phobius"/>
    </source>
</evidence>
<sequence length="385" mass="43495">MSLSIASHNQDFGPKLSPDPSWTGPLNVKRSTTNVISLIIFMLCFICWIVVPLSTLSVKVLEIEFQENFFVTQSIVLGMLVFSALLSTLKICLMRIAPMKVIYASIGLISVSLVFGVGLYVYKCAVQGYWKWDHWLPLVILSIFLLVPVSALTSDAINRYKLASQIIPEFAKVALFFPSLYLYVTLIFALCCCAFIGGHAAVMSNNVFPRWFFVTWGYHLGSAAIGGVVLPVCFVVLICKGTGARIAALGATTWRSSRWRFTDGPLLESARMAHNLWHRNYERSEKIAENVKYSTVIIWFSVWLTSPFLVHRGVLLALSRDKMFFRFYIFPLIFNSVLAFIMIQLINIACDTVLLCVLENHEVNGKNARNMSDKLKQLIFETERK</sequence>
<keyword evidence="3" id="KW-1185">Reference proteome</keyword>